<sequence length="178" mass="19017">MTTFSRRPQLLVKKLSEHAQLPQQGSAVAAGFDLFSAEDKILPAGQRGLVKTDLSIVCPEGTYGRIAPRSGLALKHGIDVGAGVIDADYRGPVGILLFNLSDQDFAIKRGDRIAQLILEQIVIPEIQEVEDLSETTRGAGGFGSTGVSSTRDPPALSPMEMKKQRTISPQPPVDGKPN</sequence>
<dbReference type="SUPFAM" id="SSF51283">
    <property type="entry name" value="dUTPase-like"/>
    <property type="match status" value="1"/>
</dbReference>
<comment type="catalytic activity">
    <reaction evidence="7 8">
        <text>dUTP + H2O = dUMP + diphosphate + H(+)</text>
        <dbReference type="Rhea" id="RHEA:10248"/>
        <dbReference type="ChEBI" id="CHEBI:15377"/>
        <dbReference type="ChEBI" id="CHEBI:15378"/>
        <dbReference type="ChEBI" id="CHEBI:33019"/>
        <dbReference type="ChEBI" id="CHEBI:61555"/>
        <dbReference type="ChEBI" id="CHEBI:246422"/>
        <dbReference type="EC" id="3.6.1.23"/>
    </reaction>
</comment>
<dbReference type="InterPro" id="IPR008181">
    <property type="entry name" value="dUTPase"/>
</dbReference>
<keyword evidence="12" id="KW-1185">Reference proteome</keyword>
<dbReference type="NCBIfam" id="TIGR00576">
    <property type="entry name" value="dut"/>
    <property type="match status" value="1"/>
</dbReference>
<reference evidence="11 12" key="1">
    <citation type="journal article" date="2015" name="Plant Cell">
        <title>Oil accumulation by the oleaginous diatom Fistulifera solaris as revealed by the genome and transcriptome.</title>
        <authorList>
            <person name="Tanaka T."/>
            <person name="Maeda Y."/>
            <person name="Veluchamy A."/>
            <person name="Tanaka M."/>
            <person name="Abida H."/>
            <person name="Marechal E."/>
            <person name="Bowler C."/>
            <person name="Muto M."/>
            <person name="Sunaga Y."/>
            <person name="Tanaka M."/>
            <person name="Yoshino T."/>
            <person name="Taniguchi T."/>
            <person name="Fukuda Y."/>
            <person name="Nemoto M."/>
            <person name="Matsumoto M."/>
            <person name="Wong P.S."/>
            <person name="Aburatani S."/>
            <person name="Fujibuchi W."/>
        </authorList>
    </citation>
    <scope>NUCLEOTIDE SEQUENCE [LARGE SCALE GENOMIC DNA]</scope>
    <source>
        <strain evidence="11 12">JPCC DA0580</strain>
    </source>
</reference>
<dbReference type="EMBL" id="BDSP01000013">
    <property type="protein sequence ID" value="GAX09842.1"/>
    <property type="molecule type" value="Genomic_DNA"/>
</dbReference>
<evidence type="ECO:0000313" key="12">
    <source>
        <dbReference type="Proteomes" id="UP000198406"/>
    </source>
</evidence>
<dbReference type="Proteomes" id="UP000198406">
    <property type="component" value="Unassembled WGS sequence"/>
</dbReference>
<name>A0A1Z5J7F3_FISSO</name>
<dbReference type="Pfam" id="PF00692">
    <property type="entry name" value="dUTPase"/>
    <property type="match status" value="1"/>
</dbReference>
<gene>
    <name evidence="11" type="ORF">FisN_11Lh180</name>
</gene>
<dbReference type="InterPro" id="IPR036157">
    <property type="entry name" value="dUTPase-like_sf"/>
</dbReference>
<dbReference type="PANTHER" id="PTHR11241">
    <property type="entry name" value="DEOXYURIDINE 5'-TRIPHOSPHATE NUCLEOTIDOHYDROLASE"/>
    <property type="match status" value="1"/>
</dbReference>
<keyword evidence="8" id="KW-0479">Metal-binding</keyword>
<organism evidence="11 12">
    <name type="scientific">Fistulifera solaris</name>
    <name type="common">Oleaginous diatom</name>
    <dbReference type="NCBI Taxonomy" id="1519565"/>
    <lineage>
        <taxon>Eukaryota</taxon>
        <taxon>Sar</taxon>
        <taxon>Stramenopiles</taxon>
        <taxon>Ochrophyta</taxon>
        <taxon>Bacillariophyta</taxon>
        <taxon>Bacillariophyceae</taxon>
        <taxon>Bacillariophycidae</taxon>
        <taxon>Naviculales</taxon>
        <taxon>Naviculaceae</taxon>
        <taxon>Fistulifera</taxon>
    </lineage>
</organism>
<dbReference type="EC" id="3.6.1.23" evidence="8"/>
<evidence type="ECO:0000256" key="2">
    <source>
        <dbReference type="ARBA" id="ARBA00005142"/>
    </source>
</evidence>
<protein>
    <recommendedName>
        <fullName evidence="8">Deoxyuridine 5'-triphosphate nucleotidohydrolase</fullName>
        <shortName evidence="8">dUTPase</shortName>
        <ecNumber evidence="8">3.6.1.23</ecNumber>
    </recommendedName>
    <alternativeName>
        <fullName evidence="8">dUTP pyrophosphatase</fullName>
    </alternativeName>
</protein>
<keyword evidence="5 8" id="KW-0460">Magnesium</keyword>
<dbReference type="GO" id="GO:0004170">
    <property type="term" value="F:dUTP diphosphatase activity"/>
    <property type="evidence" value="ECO:0007669"/>
    <property type="project" value="UniProtKB-UniRule"/>
</dbReference>
<dbReference type="GO" id="GO:0000287">
    <property type="term" value="F:magnesium ion binding"/>
    <property type="evidence" value="ECO:0007669"/>
    <property type="project" value="UniProtKB-UniRule"/>
</dbReference>
<dbReference type="GO" id="GO:0006226">
    <property type="term" value="P:dUMP biosynthetic process"/>
    <property type="evidence" value="ECO:0007669"/>
    <property type="project" value="UniProtKB-UniRule"/>
</dbReference>
<evidence type="ECO:0000256" key="7">
    <source>
        <dbReference type="ARBA" id="ARBA00047686"/>
    </source>
</evidence>
<dbReference type="FunFam" id="2.70.40.10:FF:000004">
    <property type="entry name" value="Deoxyuridine triphosphatase"/>
    <property type="match status" value="1"/>
</dbReference>
<evidence type="ECO:0000256" key="8">
    <source>
        <dbReference type="RuleBase" id="RU367024"/>
    </source>
</evidence>
<keyword evidence="4 8" id="KW-0378">Hydrolase</keyword>
<dbReference type="InterPro" id="IPR033704">
    <property type="entry name" value="dUTPase_trimeric"/>
</dbReference>
<dbReference type="InParanoid" id="A0A1Z5J7F3"/>
<dbReference type="OrthoDB" id="10261072at2759"/>
<dbReference type="CDD" id="cd07557">
    <property type="entry name" value="trimeric_dUTPase"/>
    <property type="match status" value="1"/>
</dbReference>
<evidence type="ECO:0000313" key="11">
    <source>
        <dbReference type="EMBL" id="GAX09842.1"/>
    </source>
</evidence>
<feature type="region of interest" description="Disordered" evidence="9">
    <location>
        <begin position="133"/>
        <end position="178"/>
    </location>
</feature>
<comment type="pathway">
    <text evidence="2 8">Pyrimidine metabolism; dUMP biosynthesis; dUMP from dCTP (dUTP route): step 2/2.</text>
</comment>
<evidence type="ECO:0000256" key="9">
    <source>
        <dbReference type="SAM" id="MobiDB-lite"/>
    </source>
</evidence>
<dbReference type="InterPro" id="IPR029054">
    <property type="entry name" value="dUTPase-like"/>
</dbReference>
<comment type="cofactor">
    <cofactor evidence="1 8">
        <name>Mg(2+)</name>
        <dbReference type="ChEBI" id="CHEBI:18420"/>
    </cofactor>
</comment>
<comment type="function">
    <text evidence="8">Involved in nucleotide metabolism via production of dUMP, the immediate precursor of thymidine nucleotides, and decreases the intracellular concentration of dUTP so that uracil cannot be incorporated into DNA.</text>
</comment>
<evidence type="ECO:0000256" key="5">
    <source>
        <dbReference type="ARBA" id="ARBA00022842"/>
    </source>
</evidence>
<accession>A0A1Z5J7F3</accession>
<evidence type="ECO:0000256" key="1">
    <source>
        <dbReference type="ARBA" id="ARBA00001946"/>
    </source>
</evidence>
<feature type="compositionally biased region" description="Pro residues" evidence="9">
    <location>
        <begin position="169"/>
        <end position="178"/>
    </location>
</feature>
<keyword evidence="6 8" id="KW-0546">Nucleotide metabolism</keyword>
<dbReference type="Gene3D" id="2.70.40.10">
    <property type="match status" value="1"/>
</dbReference>
<evidence type="ECO:0000256" key="4">
    <source>
        <dbReference type="ARBA" id="ARBA00022801"/>
    </source>
</evidence>
<evidence type="ECO:0000256" key="6">
    <source>
        <dbReference type="ARBA" id="ARBA00023080"/>
    </source>
</evidence>
<proteinExistence type="inferred from homology"/>
<dbReference type="AlphaFoldDB" id="A0A1Z5J7F3"/>
<comment type="caution">
    <text evidence="11">The sequence shown here is derived from an EMBL/GenBank/DDBJ whole genome shotgun (WGS) entry which is preliminary data.</text>
</comment>
<evidence type="ECO:0000256" key="3">
    <source>
        <dbReference type="ARBA" id="ARBA00006581"/>
    </source>
</evidence>
<dbReference type="NCBIfam" id="NF001862">
    <property type="entry name" value="PRK00601.1"/>
    <property type="match status" value="1"/>
</dbReference>
<dbReference type="PANTHER" id="PTHR11241:SF0">
    <property type="entry name" value="DEOXYURIDINE 5'-TRIPHOSPHATE NUCLEOTIDOHYDROLASE"/>
    <property type="match status" value="1"/>
</dbReference>
<dbReference type="GO" id="GO:0046081">
    <property type="term" value="P:dUTP catabolic process"/>
    <property type="evidence" value="ECO:0007669"/>
    <property type="project" value="UniProtKB-UniRule"/>
</dbReference>
<dbReference type="UniPathway" id="UPA00610">
    <property type="reaction ID" value="UER00666"/>
</dbReference>
<comment type="similarity">
    <text evidence="3 8">Belongs to the dUTPase family.</text>
</comment>
<feature type="domain" description="dUTPase-like" evidence="10">
    <location>
        <begin position="18"/>
        <end position="146"/>
    </location>
</feature>
<evidence type="ECO:0000259" key="10">
    <source>
        <dbReference type="Pfam" id="PF00692"/>
    </source>
</evidence>